<dbReference type="PATRIC" id="fig|69.6.peg.420"/>
<protein>
    <submittedName>
        <fullName evidence="1">Uncharacterized protein</fullName>
    </submittedName>
</protein>
<dbReference type="Gene3D" id="3.40.50.880">
    <property type="match status" value="1"/>
</dbReference>
<dbReference type="EMBL" id="CP013140">
    <property type="protein sequence ID" value="ALN55781.1"/>
    <property type="molecule type" value="Genomic_DNA"/>
</dbReference>
<dbReference type="Pfam" id="PF09825">
    <property type="entry name" value="BPL_N"/>
    <property type="match status" value="1"/>
</dbReference>
<dbReference type="PIRSF" id="PIRSF016642">
    <property type="entry name" value="UCP016642"/>
    <property type="match status" value="1"/>
</dbReference>
<sequence>MNGLVLKIAACALSGALALPSFAAGRGDASGRADSGTVRVAVYRGPASCENCSETLKRAIERLGPKYRVDFVGADEPIDITARNLASYDVYAQPGGGQDIAGALASLGDERIDAIHDYVARGGRYLGLCMGAYLASGSGLGLIPHELDSEVARPGFAVVDSDDAAVAVRWQGREETVFYQDGPYLLRAAEDPGFKPIATYANGDLAAARYSFGRGVVVLSGPHPEADASWFEAAGIDVARMPDARLLRSLLVELGR</sequence>
<reference evidence="1 2" key="1">
    <citation type="submission" date="2015-11" db="EMBL/GenBank/DDBJ databases">
        <title>Genome sequences of Lysobacter enzymogenes strain C3 and Lysobacter antibioticus ATCC 29479.</title>
        <authorList>
            <person name="Kobayashi D.Y."/>
        </authorList>
    </citation>
    <scope>NUCLEOTIDE SEQUENCE [LARGE SCALE GENOMIC DNA]</scope>
    <source>
        <strain evidence="1 2">C3</strain>
    </source>
</reference>
<dbReference type="AlphaFoldDB" id="A0A0S2DB64"/>
<dbReference type="OrthoDB" id="20888at2"/>
<dbReference type="Proteomes" id="UP000061569">
    <property type="component" value="Chromosome"/>
</dbReference>
<evidence type="ECO:0000313" key="1">
    <source>
        <dbReference type="EMBL" id="ALN55781.1"/>
    </source>
</evidence>
<organism evidence="1 2">
    <name type="scientific">Lysobacter enzymogenes</name>
    <dbReference type="NCBI Taxonomy" id="69"/>
    <lineage>
        <taxon>Bacteria</taxon>
        <taxon>Pseudomonadati</taxon>
        <taxon>Pseudomonadota</taxon>
        <taxon>Gammaproteobacteria</taxon>
        <taxon>Lysobacterales</taxon>
        <taxon>Lysobacteraceae</taxon>
        <taxon>Lysobacter</taxon>
    </lineage>
</organism>
<proteinExistence type="predicted"/>
<gene>
    <name evidence="1" type="ORF">GLE_0423</name>
</gene>
<evidence type="ECO:0000313" key="2">
    <source>
        <dbReference type="Proteomes" id="UP000061569"/>
    </source>
</evidence>
<dbReference type="InterPro" id="IPR015834">
    <property type="entry name" value="UCP016642"/>
</dbReference>
<accession>A0A0S2DB64</accession>
<dbReference type="InterPro" id="IPR019197">
    <property type="entry name" value="Biotin-prot_ligase_N"/>
</dbReference>
<dbReference type="SUPFAM" id="SSF52317">
    <property type="entry name" value="Class I glutamine amidotransferase-like"/>
    <property type="match status" value="1"/>
</dbReference>
<dbReference type="KEGG" id="lez:GLE_0423"/>
<dbReference type="InterPro" id="IPR029062">
    <property type="entry name" value="Class_I_gatase-like"/>
</dbReference>
<name>A0A0S2DB64_LYSEN</name>